<dbReference type="AlphaFoldDB" id="A0A3M7T1U7"/>
<dbReference type="EMBL" id="REGN01000436">
    <property type="protein sequence ID" value="RNA41915.1"/>
    <property type="molecule type" value="Genomic_DNA"/>
</dbReference>
<gene>
    <name evidence="1" type="ORF">BpHYR1_018083</name>
</gene>
<organism evidence="1 2">
    <name type="scientific">Brachionus plicatilis</name>
    <name type="common">Marine rotifer</name>
    <name type="synonym">Brachionus muelleri</name>
    <dbReference type="NCBI Taxonomy" id="10195"/>
    <lineage>
        <taxon>Eukaryota</taxon>
        <taxon>Metazoa</taxon>
        <taxon>Spiralia</taxon>
        <taxon>Gnathifera</taxon>
        <taxon>Rotifera</taxon>
        <taxon>Eurotatoria</taxon>
        <taxon>Monogononta</taxon>
        <taxon>Pseudotrocha</taxon>
        <taxon>Ploima</taxon>
        <taxon>Brachionidae</taxon>
        <taxon>Brachionus</taxon>
    </lineage>
</organism>
<sequence length="145" mass="17239">MESKINLIKRIKGFKWITSTKTSITLYKSFIRSIFDYCHVITSSSTQKIIPELQKLQNKILRIIKYFPIKTSIVNMHKCLNIEMLEQRLENLFLSFTQKKKSNNILIDEVKQFLNHNPPTSRFSNRFTTPFEKWNKIQMLEPVIA</sequence>
<evidence type="ECO:0000313" key="1">
    <source>
        <dbReference type="EMBL" id="RNA41915.1"/>
    </source>
</evidence>
<name>A0A3M7T1U7_BRAPC</name>
<proteinExistence type="predicted"/>
<dbReference type="GO" id="GO:0003964">
    <property type="term" value="F:RNA-directed DNA polymerase activity"/>
    <property type="evidence" value="ECO:0007669"/>
    <property type="project" value="UniProtKB-KW"/>
</dbReference>
<protein>
    <submittedName>
        <fullName evidence="1">RNA-directed DNA polymerase from mobile element jockey-like</fullName>
    </submittedName>
</protein>
<evidence type="ECO:0000313" key="2">
    <source>
        <dbReference type="Proteomes" id="UP000276133"/>
    </source>
</evidence>
<keyword evidence="1" id="KW-0548">Nucleotidyltransferase</keyword>
<dbReference type="Proteomes" id="UP000276133">
    <property type="component" value="Unassembled WGS sequence"/>
</dbReference>
<keyword evidence="1" id="KW-0695">RNA-directed DNA polymerase</keyword>
<comment type="caution">
    <text evidence="1">The sequence shown here is derived from an EMBL/GenBank/DDBJ whole genome shotgun (WGS) entry which is preliminary data.</text>
</comment>
<reference evidence="1 2" key="1">
    <citation type="journal article" date="2018" name="Sci. Rep.">
        <title>Genomic signatures of local adaptation to the degree of environmental predictability in rotifers.</title>
        <authorList>
            <person name="Franch-Gras L."/>
            <person name="Hahn C."/>
            <person name="Garcia-Roger E.M."/>
            <person name="Carmona M.J."/>
            <person name="Serra M."/>
            <person name="Gomez A."/>
        </authorList>
    </citation>
    <scope>NUCLEOTIDE SEQUENCE [LARGE SCALE GENOMIC DNA]</scope>
    <source>
        <strain evidence="1">HYR1</strain>
    </source>
</reference>
<accession>A0A3M7T1U7</accession>
<keyword evidence="1" id="KW-0808">Transferase</keyword>
<keyword evidence="2" id="KW-1185">Reference proteome</keyword>
<dbReference type="OrthoDB" id="421040at2759"/>